<comment type="caution">
    <text evidence="3">The sequence shown here is derived from an EMBL/GenBank/DDBJ whole genome shotgun (WGS) entry which is preliminary data.</text>
</comment>
<proteinExistence type="predicted"/>
<feature type="transmembrane region" description="Helical" evidence="2">
    <location>
        <begin position="6"/>
        <end position="26"/>
    </location>
</feature>
<gene>
    <name evidence="3" type="ORF">BGC07_03265</name>
</gene>
<sequence length="139" mass="15998">MSAALIIGTLILEAIIIILLFWFLGVRSRGKKIKMLADYVQELKKSDEERLKLLTQFITHKTKFEEPEKIAPQVIHLEGTIYQEIVELLLNFKVEQLTALEKSIERLSLLNQDISFDEDASDEEEAALDMSMEEDISED</sequence>
<evidence type="ECO:0000256" key="1">
    <source>
        <dbReference type="SAM" id="MobiDB-lite"/>
    </source>
</evidence>
<evidence type="ECO:0000313" key="3">
    <source>
        <dbReference type="EMBL" id="ODN42145.1"/>
    </source>
</evidence>
<keyword evidence="4" id="KW-1185">Reference proteome</keyword>
<keyword evidence="2" id="KW-0812">Transmembrane</keyword>
<accession>A0ABX3A3Y0</accession>
<keyword evidence="2" id="KW-0472">Membrane</keyword>
<feature type="region of interest" description="Disordered" evidence="1">
    <location>
        <begin position="118"/>
        <end position="139"/>
    </location>
</feature>
<keyword evidence="2" id="KW-1133">Transmembrane helix</keyword>
<dbReference type="EMBL" id="MDTU01000001">
    <property type="protein sequence ID" value="ODN42145.1"/>
    <property type="molecule type" value="Genomic_DNA"/>
</dbReference>
<name>A0ABX3A3Y0_9GAMM</name>
<dbReference type="RefSeq" id="WP_069311944.1">
    <property type="nucleotide sequence ID" value="NZ_MDTU01000001.1"/>
</dbReference>
<dbReference type="Proteomes" id="UP000094329">
    <property type="component" value="Unassembled WGS sequence"/>
</dbReference>
<reference evidence="3 4" key="1">
    <citation type="submission" date="2016-08" db="EMBL/GenBank/DDBJ databases">
        <title>Draft genome sequence of Candidatus Piscirickettsia litoralis, from seawater.</title>
        <authorList>
            <person name="Wan X."/>
            <person name="Lee A.J."/>
            <person name="Hou S."/>
            <person name="Donachie S.P."/>
        </authorList>
    </citation>
    <scope>NUCLEOTIDE SEQUENCE [LARGE SCALE GENOMIC DNA]</scope>
    <source>
        <strain evidence="3 4">Y2</strain>
    </source>
</reference>
<evidence type="ECO:0000256" key="2">
    <source>
        <dbReference type="SAM" id="Phobius"/>
    </source>
</evidence>
<organism evidence="3 4">
    <name type="scientific">Piscirickettsia litoralis</name>
    <dbReference type="NCBI Taxonomy" id="1891921"/>
    <lineage>
        <taxon>Bacteria</taxon>
        <taxon>Pseudomonadati</taxon>
        <taxon>Pseudomonadota</taxon>
        <taxon>Gammaproteobacteria</taxon>
        <taxon>Thiotrichales</taxon>
        <taxon>Piscirickettsiaceae</taxon>
        <taxon>Piscirickettsia</taxon>
    </lineage>
</organism>
<protein>
    <submittedName>
        <fullName evidence="3">Uncharacterized protein</fullName>
    </submittedName>
</protein>
<evidence type="ECO:0000313" key="4">
    <source>
        <dbReference type="Proteomes" id="UP000094329"/>
    </source>
</evidence>